<organism evidence="1 2">
    <name type="scientific">Celeribacter neptunius</name>
    <dbReference type="NCBI Taxonomy" id="588602"/>
    <lineage>
        <taxon>Bacteria</taxon>
        <taxon>Pseudomonadati</taxon>
        <taxon>Pseudomonadota</taxon>
        <taxon>Alphaproteobacteria</taxon>
        <taxon>Rhodobacterales</taxon>
        <taxon>Roseobacteraceae</taxon>
        <taxon>Celeribacter</taxon>
    </lineage>
</organism>
<evidence type="ECO:0000313" key="2">
    <source>
        <dbReference type="Proteomes" id="UP000199630"/>
    </source>
</evidence>
<dbReference type="Proteomes" id="UP000199630">
    <property type="component" value="Unassembled WGS sequence"/>
</dbReference>
<dbReference type="AlphaFoldDB" id="A0A1I3NMZ2"/>
<reference evidence="2" key="1">
    <citation type="submission" date="2016-10" db="EMBL/GenBank/DDBJ databases">
        <authorList>
            <person name="Varghese N."/>
            <person name="Submissions S."/>
        </authorList>
    </citation>
    <scope>NUCLEOTIDE SEQUENCE [LARGE SCALE GENOMIC DNA]</scope>
    <source>
        <strain evidence="2">DSM 26471</strain>
    </source>
</reference>
<protein>
    <recommendedName>
        <fullName evidence="3">Acylphosphatase</fullName>
    </recommendedName>
</protein>
<evidence type="ECO:0008006" key="3">
    <source>
        <dbReference type="Google" id="ProtNLM"/>
    </source>
</evidence>
<name>A0A1I3NMZ2_9RHOB</name>
<dbReference type="SUPFAM" id="SSF54975">
    <property type="entry name" value="Acylphosphatase/BLUF domain-like"/>
    <property type="match status" value="1"/>
</dbReference>
<sequence>MKAEQVTFTFQGILPEASFAEFAQHRAARLSIGLVTRNQSDTHAEMQVTGQADLLDAFEMAMSLGPRDCIVHEVFRAGEDADTDKGVEP</sequence>
<keyword evidence="2" id="KW-1185">Reference proteome</keyword>
<dbReference type="EMBL" id="FORH01000002">
    <property type="protein sequence ID" value="SFJ10651.1"/>
    <property type="molecule type" value="Genomic_DNA"/>
</dbReference>
<dbReference type="InterPro" id="IPR036046">
    <property type="entry name" value="Acylphosphatase-like_dom_sf"/>
</dbReference>
<dbReference type="Gene3D" id="3.30.70.100">
    <property type="match status" value="1"/>
</dbReference>
<proteinExistence type="predicted"/>
<evidence type="ECO:0000313" key="1">
    <source>
        <dbReference type="EMBL" id="SFJ10651.1"/>
    </source>
</evidence>
<accession>A0A1I3NMZ2</accession>
<dbReference type="STRING" id="588602.SAMN04487991_1419"/>
<gene>
    <name evidence="1" type="ORF">SAMN04487991_1419</name>
</gene>